<protein>
    <submittedName>
        <fullName evidence="2">Uncharacterized protein</fullName>
    </submittedName>
</protein>
<proteinExistence type="predicted"/>
<feature type="region of interest" description="Disordered" evidence="1">
    <location>
        <begin position="49"/>
        <end position="70"/>
    </location>
</feature>
<feature type="compositionally biased region" description="Gly residues" evidence="1">
    <location>
        <begin position="60"/>
        <end position="70"/>
    </location>
</feature>
<evidence type="ECO:0000256" key="1">
    <source>
        <dbReference type="SAM" id="MobiDB-lite"/>
    </source>
</evidence>
<accession>A0ABQ4BJY9</accession>
<dbReference type="Proteomes" id="UP000624709">
    <property type="component" value="Unassembled WGS sequence"/>
</dbReference>
<name>A0ABQ4BJY9_9ACTN</name>
<comment type="caution">
    <text evidence="2">The sequence shown here is derived from an EMBL/GenBank/DDBJ whole genome shotgun (WGS) entry which is preliminary data.</text>
</comment>
<reference evidence="2 3" key="1">
    <citation type="submission" date="2021-01" db="EMBL/GenBank/DDBJ databases">
        <title>Whole genome shotgun sequence of Actinoplanes palleronii NBRC 14916.</title>
        <authorList>
            <person name="Komaki H."/>
            <person name="Tamura T."/>
        </authorList>
    </citation>
    <scope>NUCLEOTIDE SEQUENCE [LARGE SCALE GENOMIC DNA]</scope>
    <source>
        <strain evidence="2 3">NBRC 14916</strain>
    </source>
</reference>
<dbReference type="EMBL" id="BOMS01000114">
    <property type="protein sequence ID" value="GIE70950.1"/>
    <property type="molecule type" value="Genomic_DNA"/>
</dbReference>
<sequence>MGQALIFRYDRGRRLFSLIKPTARQGPPSLGGSPSDSLAGFACHCPQPCGQPATVHNGPPNGGHAGQTRR</sequence>
<keyword evidence="3" id="KW-1185">Reference proteome</keyword>
<evidence type="ECO:0000313" key="3">
    <source>
        <dbReference type="Proteomes" id="UP000624709"/>
    </source>
</evidence>
<evidence type="ECO:0000313" key="2">
    <source>
        <dbReference type="EMBL" id="GIE70950.1"/>
    </source>
</evidence>
<organism evidence="2 3">
    <name type="scientific">Actinoplanes palleronii</name>
    <dbReference type="NCBI Taxonomy" id="113570"/>
    <lineage>
        <taxon>Bacteria</taxon>
        <taxon>Bacillati</taxon>
        <taxon>Actinomycetota</taxon>
        <taxon>Actinomycetes</taxon>
        <taxon>Micromonosporales</taxon>
        <taxon>Micromonosporaceae</taxon>
        <taxon>Actinoplanes</taxon>
    </lineage>
</organism>
<gene>
    <name evidence="2" type="ORF">Apa02nite_070580</name>
</gene>